<feature type="transmembrane region" description="Helical" evidence="7">
    <location>
        <begin position="20"/>
        <end position="44"/>
    </location>
</feature>
<keyword evidence="2 7" id="KW-0812">Transmembrane</keyword>
<evidence type="ECO:0000313" key="10">
    <source>
        <dbReference type="Proteomes" id="UP000800092"/>
    </source>
</evidence>
<evidence type="ECO:0000256" key="5">
    <source>
        <dbReference type="ARBA" id="ARBA00038359"/>
    </source>
</evidence>
<gene>
    <name evidence="9" type="ORF">EV356DRAFT_565867</name>
</gene>
<evidence type="ECO:0000256" key="7">
    <source>
        <dbReference type="SAM" id="Phobius"/>
    </source>
</evidence>
<dbReference type="Pfam" id="PF20684">
    <property type="entry name" value="Fung_rhodopsin"/>
    <property type="match status" value="1"/>
</dbReference>
<dbReference type="AlphaFoldDB" id="A0A6A6HDL2"/>
<feature type="transmembrane region" description="Helical" evidence="7">
    <location>
        <begin position="97"/>
        <end position="121"/>
    </location>
</feature>
<dbReference type="InterPro" id="IPR052337">
    <property type="entry name" value="SAT4-like"/>
</dbReference>
<keyword evidence="10" id="KW-1185">Reference proteome</keyword>
<evidence type="ECO:0000256" key="4">
    <source>
        <dbReference type="ARBA" id="ARBA00023136"/>
    </source>
</evidence>
<feature type="transmembrane region" description="Helical" evidence="7">
    <location>
        <begin position="214"/>
        <end position="236"/>
    </location>
</feature>
<reference evidence="9" key="1">
    <citation type="journal article" date="2020" name="Stud. Mycol.">
        <title>101 Dothideomycetes genomes: a test case for predicting lifestyles and emergence of pathogens.</title>
        <authorList>
            <person name="Haridas S."/>
            <person name="Albert R."/>
            <person name="Binder M."/>
            <person name="Bloem J."/>
            <person name="Labutti K."/>
            <person name="Salamov A."/>
            <person name="Andreopoulos B."/>
            <person name="Baker S."/>
            <person name="Barry K."/>
            <person name="Bills G."/>
            <person name="Bluhm B."/>
            <person name="Cannon C."/>
            <person name="Castanera R."/>
            <person name="Culley D."/>
            <person name="Daum C."/>
            <person name="Ezra D."/>
            <person name="Gonzalez J."/>
            <person name="Henrissat B."/>
            <person name="Kuo A."/>
            <person name="Liang C."/>
            <person name="Lipzen A."/>
            <person name="Lutzoni F."/>
            <person name="Magnuson J."/>
            <person name="Mondo S."/>
            <person name="Nolan M."/>
            <person name="Ohm R."/>
            <person name="Pangilinan J."/>
            <person name="Park H.-J."/>
            <person name="Ramirez L."/>
            <person name="Alfaro M."/>
            <person name="Sun H."/>
            <person name="Tritt A."/>
            <person name="Yoshinaga Y."/>
            <person name="Zwiers L.-H."/>
            <person name="Turgeon B."/>
            <person name="Goodwin S."/>
            <person name="Spatafora J."/>
            <person name="Crous P."/>
            <person name="Grigoriev I."/>
        </authorList>
    </citation>
    <scope>NUCLEOTIDE SEQUENCE</scope>
    <source>
        <strain evidence="9">Tuck. ex Michener</strain>
    </source>
</reference>
<comment type="subcellular location">
    <subcellularLocation>
        <location evidence="1">Membrane</location>
        <topology evidence="1">Multi-pass membrane protein</topology>
    </subcellularLocation>
</comment>
<comment type="similarity">
    <text evidence="5">Belongs to the SAT4 family.</text>
</comment>
<dbReference type="Proteomes" id="UP000800092">
    <property type="component" value="Unassembled WGS sequence"/>
</dbReference>
<evidence type="ECO:0000313" key="9">
    <source>
        <dbReference type="EMBL" id="KAF2236137.1"/>
    </source>
</evidence>
<name>A0A6A6HDL2_VIRVR</name>
<feature type="transmembrane region" description="Helical" evidence="7">
    <location>
        <begin position="133"/>
        <end position="159"/>
    </location>
</feature>
<sequence>MASSLSLSEPSQDYLDQYIGYRLVNVGIAFMVLEPIFVALRLCSRRTQKAPQDWDDYLVPLALVFCILNSILAFGVGRHMEFVIQYPEKIAYWYKSSLIALPIMYAIAVSLPKCAILVVYLRIFVDKASRWCTYLVMVVIVSNATATIPACIWKCHPISHGWNPAASPNGWCDNIEALFRYGTLANIITDVAMLILPMPLIWKLRTNRATKVGLTVTFVIGSVGLITSILRLVAFFDTSALADETWNAVILITWCVVEPGTYLFASCFIAFHPLIAYIVHPTRLLNTFTRSHKTVSRNNGNGRSRSCMELQTGKDSRNTSSASDMKDNFLSATSNAKTAGRTERSEPTLLAPTLPQKIYANELLV</sequence>
<dbReference type="PANTHER" id="PTHR33048">
    <property type="entry name" value="PTH11-LIKE INTEGRAL MEMBRANE PROTEIN (AFU_ORTHOLOGUE AFUA_5G11245)"/>
    <property type="match status" value="1"/>
</dbReference>
<feature type="domain" description="Rhodopsin" evidence="8">
    <location>
        <begin position="40"/>
        <end position="276"/>
    </location>
</feature>
<dbReference type="InterPro" id="IPR049326">
    <property type="entry name" value="Rhodopsin_dom_fungi"/>
</dbReference>
<organism evidence="9 10">
    <name type="scientific">Viridothelium virens</name>
    <name type="common">Speckled blister lichen</name>
    <name type="synonym">Trypethelium virens</name>
    <dbReference type="NCBI Taxonomy" id="1048519"/>
    <lineage>
        <taxon>Eukaryota</taxon>
        <taxon>Fungi</taxon>
        <taxon>Dikarya</taxon>
        <taxon>Ascomycota</taxon>
        <taxon>Pezizomycotina</taxon>
        <taxon>Dothideomycetes</taxon>
        <taxon>Dothideomycetes incertae sedis</taxon>
        <taxon>Trypetheliales</taxon>
        <taxon>Trypetheliaceae</taxon>
        <taxon>Viridothelium</taxon>
    </lineage>
</organism>
<feature type="region of interest" description="Disordered" evidence="6">
    <location>
        <begin position="293"/>
        <end position="326"/>
    </location>
</feature>
<dbReference type="PANTHER" id="PTHR33048:SF47">
    <property type="entry name" value="INTEGRAL MEMBRANE PROTEIN-RELATED"/>
    <property type="match status" value="1"/>
</dbReference>
<dbReference type="EMBL" id="ML991787">
    <property type="protein sequence ID" value="KAF2236137.1"/>
    <property type="molecule type" value="Genomic_DNA"/>
</dbReference>
<dbReference type="GO" id="GO:0016020">
    <property type="term" value="C:membrane"/>
    <property type="evidence" value="ECO:0007669"/>
    <property type="project" value="UniProtKB-SubCell"/>
</dbReference>
<proteinExistence type="inferred from homology"/>
<accession>A0A6A6HDL2</accession>
<feature type="transmembrane region" description="Helical" evidence="7">
    <location>
        <begin position="179"/>
        <end position="202"/>
    </location>
</feature>
<keyword evidence="3 7" id="KW-1133">Transmembrane helix</keyword>
<protein>
    <recommendedName>
        <fullName evidence="8">Rhodopsin domain-containing protein</fullName>
    </recommendedName>
</protein>
<dbReference type="OrthoDB" id="5329176at2759"/>
<evidence type="ECO:0000256" key="2">
    <source>
        <dbReference type="ARBA" id="ARBA00022692"/>
    </source>
</evidence>
<feature type="transmembrane region" description="Helical" evidence="7">
    <location>
        <begin position="248"/>
        <end position="279"/>
    </location>
</feature>
<feature type="transmembrane region" description="Helical" evidence="7">
    <location>
        <begin position="56"/>
        <end position="77"/>
    </location>
</feature>
<evidence type="ECO:0000256" key="1">
    <source>
        <dbReference type="ARBA" id="ARBA00004141"/>
    </source>
</evidence>
<keyword evidence="4 7" id="KW-0472">Membrane</keyword>
<evidence type="ECO:0000256" key="6">
    <source>
        <dbReference type="SAM" id="MobiDB-lite"/>
    </source>
</evidence>
<evidence type="ECO:0000259" key="8">
    <source>
        <dbReference type="Pfam" id="PF20684"/>
    </source>
</evidence>
<evidence type="ECO:0000256" key="3">
    <source>
        <dbReference type="ARBA" id="ARBA00022989"/>
    </source>
</evidence>